<feature type="compositionally biased region" description="Basic and acidic residues" evidence="1">
    <location>
        <begin position="19"/>
        <end position="28"/>
    </location>
</feature>
<dbReference type="EMBL" id="JALXSQ010000009">
    <property type="protein sequence ID" value="MCT2042425.1"/>
    <property type="molecule type" value="Genomic_DNA"/>
</dbReference>
<name>A0ABT2HVU1_9MICO</name>
<reference evidence="3 4" key="1">
    <citation type="submission" date="2022-04" db="EMBL/GenBank/DDBJ databases">
        <title>Human microbiome associated bacterial genomes.</title>
        <authorList>
            <person name="Sandstrom S."/>
            <person name="Salamzade R."/>
            <person name="Kalan L.R."/>
        </authorList>
    </citation>
    <scope>NUCLEOTIDE SEQUENCE [LARGE SCALE GENOMIC DNA]</scope>
    <source>
        <strain evidence="4">p3-SID1799</strain>
    </source>
</reference>
<dbReference type="Proteomes" id="UP001525379">
    <property type="component" value="Unassembled WGS sequence"/>
</dbReference>
<protein>
    <submittedName>
        <fullName evidence="3">SseB family protein</fullName>
    </submittedName>
</protein>
<dbReference type="RefSeq" id="WP_206395267.1">
    <property type="nucleotide sequence ID" value="NZ_JAFDPW010000003.1"/>
</dbReference>
<sequence length="292" mass="31602">MAPEQLDPGDGSGMWRRSAPWDKREADSAGKPWAGRELSPQPFAGDDGSTPRAYAEAHERFRAGDDNGLQQVVDALRETRLLIPLLAELGEEGRASDGAIVDKQADLSIVTVQGPDGRRVLPVFTSVAAMSAWNPTARPVPVEARRAMVSAIDDGTELVIVDPGNATEFGVRRPMLWAIAQGTDWTLPWQDALVQERIAEPLAAHDAVLAIDLLPHAEPGSLHGAELRVVVGIDAAATIDRAAFQRELLSAWGQDPALIERVDSMSLAFASAVRQTPVRRSWISRRFGRSKA</sequence>
<comment type="caution">
    <text evidence="3">The sequence shown here is derived from an EMBL/GenBank/DDBJ whole genome shotgun (WGS) entry which is preliminary data.</text>
</comment>
<evidence type="ECO:0000313" key="4">
    <source>
        <dbReference type="Proteomes" id="UP001525379"/>
    </source>
</evidence>
<accession>A0ABT2HVU1</accession>
<gene>
    <name evidence="3" type="ORF">M3D15_03615</name>
</gene>
<feature type="region of interest" description="Disordered" evidence="1">
    <location>
        <begin position="1"/>
        <end position="52"/>
    </location>
</feature>
<keyword evidence="4" id="KW-1185">Reference proteome</keyword>
<proteinExistence type="predicted"/>
<evidence type="ECO:0000256" key="1">
    <source>
        <dbReference type="SAM" id="MobiDB-lite"/>
    </source>
</evidence>
<evidence type="ECO:0000259" key="2">
    <source>
        <dbReference type="Pfam" id="PF07179"/>
    </source>
</evidence>
<evidence type="ECO:0000313" key="3">
    <source>
        <dbReference type="EMBL" id="MCT2042425.1"/>
    </source>
</evidence>
<feature type="domain" description="SseB protein N-terminal" evidence="2">
    <location>
        <begin position="59"/>
        <end position="178"/>
    </location>
</feature>
<dbReference type="InterPro" id="IPR009839">
    <property type="entry name" value="SseB_N"/>
</dbReference>
<organism evidence="3 4">
    <name type="scientific">Pseudoclavibacter albus</name>
    <dbReference type="NCBI Taxonomy" id="272241"/>
    <lineage>
        <taxon>Bacteria</taxon>
        <taxon>Bacillati</taxon>
        <taxon>Actinomycetota</taxon>
        <taxon>Actinomycetes</taxon>
        <taxon>Micrococcales</taxon>
        <taxon>Microbacteriaceae</taxon>
        <taxon>Pseudoclavibacter</taxon>
    </lineage>
</organism>
<dbReference type="Pfam" id="PF07179">
    <property type="entry name" value="SseB"/>
    <property type="match status" value="1"/>
</dbReference>